<protein>
    <submittedName>
        <fullName evidence="4">Glycosyl transferase family 2</fullName>
    </submittedName>
</protein>
<dbReference type="Gene3D" id="3.90.550.10">
    <property type="entry name" value="Spore Coat Polysaccharide Biosynthesis Protein SpsA, Chain A"/>
    <property type="match status" value="1"/>
</dbReference>
<dbReference type="PANTHER" id="PTHR22916">
    <property type="entry name" value="GLYCOSYLTRANSFERASE"/>
    <property type="match status" value="1"/>
</dbReference>
<dbReference type="RefSeq" id="WP_074755237.1">
    <property type="nucleotide sequence ID" value="NZ_FOGJ01000007.1"/>
</dbReference>
<organism evidence="4 5">
    <name type="scientific">Butyrivibrio fibrisolvens</name>
    <dbReference type="NCBI Taxonomy" id="831"/>
    <lineage>
        <taxon>Bacteria</taxon>
        <taxon>Bacillati</taxon>
        <taxon>Bacillota</taxon>
        <taxon>Clostridia</taxon>
        <taxon>Lachnospirales</taxon>
        <taxon>Lachnospiraceae</taxon>
        <taxon>Butyrivibrio</taxon>
    </lineage>
</organism>
<dbReference type="PANTHER" id="PTHR22916:SF51">
    <property type="entry name" value="GLYCOSYLTRANSFERASE EPSH-RELATED"/>
    <property type="match status" value="1"/>
</dbReference>
<feature type="domain" description="Glycosyltransferase 2-like" evidence="3">
    <location>
        <begin position="9"/>
        <end position="178"/>
    </location>
</feature>
<dbReference type="GO" id="GO:0016757">
    <property type="term" value="F:glycosyltransferase activity"/>
    <property type="evidence" value="ECO:0007669"/>
    <property type="project" value="UniProtKB-KW"/>
</dbReference>
<dbReference type="InterPro" id="IPR001173">
    <property type="entry name" value="Glyco_trans_2-like"/>
</dbReference>
<proteinExistence type="predicted"/>
<dbReference type="EMBL" id="FOGJ01000007">
    <property type="protein sequence ID" value="SER55945.1"/>
    <property type="molecule type" value="Genomic_DNA"/>
</dbReference>
<dbReference type="InterPro" id="IPR029044">
    <property type="entry name" value="Nucleotide-diphossugar_trans"/>
</dbReference>
<keyword evidence="2 4" id="KW-0808">Transferase</keyword>
<keyword evidence="1" id="KW-0328">Glycosyltransferase</keyword>
<dbReference type="SUPFAM" id="SSF53448">
    <property type="entry name" value="Nucleotide-diphospho-sugar transferases"/>
    <property type="match status" value="1"/>
</dbReference>
<accession>A0A1H9Q738</accession>
<reference evidence="4 5" key="1">
    <citation type="submission" date="2016-10" db="EMBL/GenBank/DDBJ databases">
        <authorList>
            <person name="de Groot N.N."/>
        </authorList>
    </citation>
    <scope>NUCLEOTIDE SEQUENCE [LARGE SCALE GENOMIC DNA]</scope>
    <source>
        <strain evidence="4 5">AR40</strain>
    </source>
</reference>
<name>A0A1H9Q738_BUTFI</name>
<dbReference type="CDD" id="cd00761">
    <property type="entry name" value="Glyco_tranf_GTA_type"/>
    <property type="match status" value="1"/>
</dbReference>
<dbReference type="Pfam" id="PF00535">
    <property type="entry name" value="Glycos_transf_2"/>
    <property type="match status" value="1"/>
</dbReference>
<sequence length="343" mass="39170">MNNNPDIALIIPVYNTASYLPKCMESILSSTFSSMEIILVDDGSTDGVSPDLCDRYAQSDPRVRTLHKENGGLQSAWIAGAEASNADYLSFIDSDDWLDSEMFQELFAHTSQAFKSCEIISSDYIIEKQNERKEVHHTIPCGQHFGEDLDKIKMRLLGEEQRTVILSRCMKLISRKLILDNLHYCNSAIKLGEDVNIMVPALCDCKRLYVSDKCYYHYRTVLSSMSHAHNEKILDDIKLLCDTCCNILEDKKIPNARSQAEREFLRLMFVYVKDELRAGYKGATVVVRDTLTQKPIKDKILNNKLEVSDKANKLIYYGMRHPNLLVLTMIQLILFAYDKKTNG</sequence>
<gene>
    <name evidence="4" type="ORF">SAMN04487884_10749</name>
</gene>
<evidence type="ECO:0000256" key="1">
    <source>
        <dbReference type="ARBA" id="ARBA00022676"/>
    </source>
</evidence>
<evidence type="ECO:0000259" key="3">
    <source>
        <dbReference type="Pfam" id="PF00535"/>
    </source>
</evidence>
<dbReference type="Proteomes" id="UP000182584">
    <property type="component" value="Unassembled WGS sequence"/>
</dbReference>
<dbReference type="AlphaFoldDB" id="A0A1H9Q738"/>
<evidence type="ECO:0000313" key="5">
    <source>
        <dbReference type="Proteomes" id="UP000182584"/>
    </source>
</evidence>
<evidence type="ECO:0000313" key="4">
    <source>
        <dbReference type="EMBL" id="SER55945.1"/>
    </source>
</evidence>
<evidence type="ECO:0000256" key="2">
    <source>
        <dbReference type="ARBA" id="ARBA00022679"/>
    </source>
</evidence>
<dbReference type="OrthoDB" id="3189257at2"/>